<feature type="chain" id="PRO_5042282394" description="DUF19 domain-containing protein" evidence="1">
    <location>
        <begin position="20"/>
        <end position="251"/>
    </location>
</feature>
<feature type="signal peptide" evidence="1">
    <location>
        <begin position="1"/>
        <end position="19"/>
    </location>
</feature>
<keyword evidence="1" id="KW-0732">Signal</keyword>
<dbReference type="Proteomes" id="UP000827892">
    <property type="component" value="Chromosome V"/>
</dbReference>
<name>A0AAE9A5B9_CAEBR</name>
<evidence type="ECO:0000256" key="1">
    <source>
        <dbReference type="SAM" id="SignalP"/>
    </source>
</evidence>
<evidence type="ECO:0000313" key="3">
    <source>
        <dbReference type="Proteomes" id="UP000827892"/>
    </source>
</evidence>
<evidence type="ECO:0008006" key="4">
    <source>
        <dbReference type="Google" id="ProtNLM"/>
    </source>
</evidence>
<evidence type="ECO:0000313" key="2">
    <source>
        <dbReference type="EMBL" id="ULT91494.1"/>
    </source>
</evidence>
<sequence length="251" mass="29125">MTQLIFIFPSFLLISPILAVSIFGGRDHWSTECTKERSQNDMCQMMIGLKVWRHKKNITEQPEISKNMTLTELKMYCDDRFIGAKIHIQVRDISENPEISRNLTLTALKKHCDDRFVCLENTYCYKDSYNYQLLDECIEEVFQIGPMSFCLKKLREISNSEPNKLSKCVKEYLEKNATSTTDCLVIKNTGDCLLPDVQKDCDPKFLAMYKQYLSLRLYNLACDGRLRYRVPGDEPQNVLNPTNSTKQIGEN</sequence>
<protein>
    <recommendedName>
        <fullName evidence="4">DUF19 domain-containing protein</fullName>
    </recommendedName>
</protein>
<dbReference type="AlphaFoldDB" id="A0AAE9A5B9"/>
<accession>A0AAE9A5B9</accession>
<reference evidence="2 3" key="1">
    <citation type="submission" date="2022-02" db="EMBL/GenBank/DDBJ databases">
        <title>Chromosome-level reference genomes for two strains of Caenorhabditis briggsae: an improved platform for comparative genomics.</title>
        <authorList>
            <person name="Stevens L."/>
            <person name="Andersen E.C."/>
        </authorList>
    </citation>
    <scope>NUCLEOTIDE SEQUENCE [LARGE SCALE GENOMIC DNA]</scope>
    <source>
        <strain evidence="2">QX1410_ONT</strain>
        <tissue evidence="2">Whole-organism</tissue>
    </source>
</reference>
<gene>
    <name evidence="2" type="ORF">L3Y34_009245</name>
</gene>
<proteinExistence type="predicted"/>
<dbReference type="EMBL" id="CP090895">
    <property type="protein sequence ID" value="ULT91494.1"/>
    <property type="molecule type" value="Genomic_DNA"/>
</dbReference>
<organism evidence="2 3">
    <name type="scientific">Caenorhabditis briggsae</name>
    <dbReference type="NCBI Taxonomy" id="6238"/>
    <lineage>
        <taxon>Eukaryota</taxon>
        <taxon>Metazoa</taxon>
        <taxon>Ecdysozoa</taxon>
        <taxon>Nematoda</taxon>
        <taxon>Chromadorea</taxon>
        <taxon>Rhabditida</taxon>
        <taxon>Rhabditina</taxon>
        <taxon>Rhabditomorpha</taxon>
        <taxon>Rhabditoidea</taxon>
        <taxon>Rhabditidae</taxon>
        <taxon>Peloderinae</taxon>
        <taxon>Caenorhabditis</taxon>
    </lineage>
</organism>